<accession>A0A317ZFV9</accession>
<protein>
    <submittedName>
        <fullName evidence="2">Uncharacterized protein</fullName>
    </submittedName>
</protein>
<name>A0A317ZFV9_9BACT</name>
<proteinExistence type="predicted"/>
<keyword evidence="3" id="KW-1185">Reference proteome</keyword>
<feature type="chain" id="PRO_5016325650" evidence="1">
    <location>
        <begin position="22"/>
        <end position="544"/>
    </location>
</feature>
<dbReference type="PANTHER" id="PTHR41339:SF1">
    <property type="entry name" value="SECRETED PROTEIN"/>
    <property type="match status" value="1"/>
</dbReference>
<evidence type="ECO:0000313" key="3">
    <source>
        <dbReference type="Proteomes" id="UP000247099"/>
    </source>
</evidence>
<organism evidence="2 3">
    <name type="scientific">Coraliomargarita sinensis</name>
    <dbReference type="NCBI Taxonomy" id="2174842"/>
    <lineage>
        <taxon>Bacteria</taxon>
        <taxon>Pseudomonadati</taxon>
        <taxon>Verrucomicrobiota</taxon>
        <taxon>Opitutia</taxon>
        <taxon>Puniceicoccales</taxon>
        <taxon>Coraliomargaritaceae</taxon>
        <taxon>Coraliomargarita</taxon>
    </lineage>
</organism>
<evidence type="ECO:0000313" key="2">
    <source>
        <dbReference type="EMBL" id="PXA03762.1"/>
    </source>
</evidence>
<keyword evidence="1" id="KW-0732">Signal</keyword>
<comment type="caution">
    <text evidence="2">The sequence shown here is derived from an EMBL/GenBank/DDBJ whole genome shotgun (WGS) entry which is preliminary data.</text>
</comment>
<feature type="signal peptide" evidence="1">
    <location>
        <begin position="1"/>
        <end position="21"/>
    </location>
</feature>
<sequence length="544" mass="55819">MKKTTCLITAAACLAGGSAFAQNIINGHTVIDAALPEVSNPGTGIYQIDSDLTLPANSILLGSTFVMPGVTLTVPAGAIVRGQPGVDDGNSETTTAAETPGSLVVTRGGTIIANGTSTNPIIFTTAADDTRDRIVDGETFLDANPKTIPLPAFSGSDANESLWGAVTLLGYAPTNRDGSDTTVFGEAFVEGFANQDARTTYGGLMPNDSSGELTYVSIRHSGRTIVEGDEQQGLTLGGVGAGTLLENIDIYCTGDDGIEIFGGTANIRNIMISYVNDDGLDLDQGWTGNAQNVFILCGNIPGQPATTRSNGFFEFDGEDGSNLSPTGTPFTAPTIMNVTAFAGTVGAGDDPVVTIDTNFGGNIFNSIFYNIPGGQQGFFIVDSGENRETTYGVSGTLDRLEDGTFNIASCSFVGVAGTTGDDNVTTGAFNTVAADVIAGAVNANYPGCTNNTFATGNPFFFGATNGSVFNDQLSANGVNPVPLNGASDSNVTNVAEVGPYFEAVSQRGAFEQSGSAVLWTTGWTAMNIRGILVDAGNAANVVAP</sequence>
<dbReference type="Proteomes" id="UP000247099">
    <property type="component" value="Unassembled WGS sequence"/>
</dbReference>
<evidence type="ECO:0000256" key="1">
    <source>
        <dbReference type="SAM" id="SignalP"/>
    </source>
</evidence>
<dbReference type="InParanoid" id="A0A317ZFV9"/>
<dbReference type="PANTHER" id="PTHR41339">
    <property type="entry name" value="LIPL48"/>
    <property type="match status" value="1"/>
</dbReference>
<dbReference type="AlphaFoldDB" id="A0A317ZFV9"/>
<dbReference type="OrthoDB" id="237393at2"/>
<dbReference type="EMBL" id="QHJQ01000007">
    <property type="protein sequence ID" value="PXA03762.1"/>
    <property type="molecule type" value="Genomic_DNA"/>
</dbReference>
<reference evidence="2 3" key="1">
    <citation type="submission" date="2018-05" db="EMBL/GenBank/DDBJ databases">
        <title>Coraliomargarita sinensis sp. nov., isolated from a marine solar saltern.</title>
        <authorList>
            <person name="Zhou L.Y."/>
        </authorList>
    </citation>
    <scope>NUCLEOTIDE SEQUENCE [LARGE SCALE GENOMIC DNA]</scope>
    <source>
        <strain evidence="2 3">WN38</strain>
    </source>
</reference>
<gene>
    <name evidence="2" type="ORF">DDZ13_10745</name>
</gene>
<dbReference type="RefSeq" id="WP_146209339.1">
    <property type="nucleotide sequence ID" value="NZ_QHJQ01000007.1"/>
</dbReference>